<dbReference type="InterPro" id="IPR003598">
    <property type="entry name" value="Ig_sub2"/>
</dbReference>
<dbReference type="PANTHER" id="PTHR24416">
    <property type="entry name" value="TYROSINE-PROTEIN KINASE RECEPTOR"/>
    <property type="match status" value="1"/>
</dbReference>
<dbReference type="Gene3D" id="1.10.510.10">
    <property type="entry name" value="Transferase(Phosphotransferase) domain 1"/>
    <property type="match status" value="1"/>
</dbReference>
<feature type="transmembrane region" description="Helical" evidence="24">
    <location>
        <begin position="323"/>
        <end position="346"/>
    </location>
</feature>
<dbReference type="InterPro" id="IPR008266">
    <property type="entry name" value="Tyr_kinase_AS"/>
</dbReference>
<feature type="binding site" evidence="21 23">
    <location>
        <position position="472"/>
    </location>
    <ligand>
        <name>ATP</name>
        <dbReference type="ChEBI" id="CHEBI:30616"/>
    </ligand>
</feature>
<comment type="subcellular location">
    <subcellularLocation>
        <location evidence="2">Cell membrane</location>
    </subcellularLocation>
    <subcellularLocation>
        <location evidence="1">Membrane</location>
        <topology evidence="1">Single-pass membrane protein</topology>
    </subcellularLocation>
</comment>
<evidence type="ECO:0000256" key="15">
    <source>
        <dbReference type="ARBA" id="ARBA00023157"/>
    </source>
</evidence>
<evidence type="ECO:0000256" key="11">
    <source>
        <dbReference type="ARBA" id="ARBA00022840"/>
    </source>
</evidence>
<keyword evidence="22" id="KW-0479">Metal-binding</keyword>
<evidence type="ECO:0000256" key="12">
    <source>
        <dbReference type="ARBA" id="ARBA00022989"/>
    </source>
</evidence>
<dbReference type="EMBL" id="CALNXJ010000079">
    <property type="protein sequence ID" value="CAH3161365.1"/>
    <property type="molecule type" value="Genomic_DNA"/>
</dbReference>
<evidence type="ECO:0000256" key="3">
    <source>
        <dbReference type="ARBA" id="ARBA00011902"/>
    </source>
</evidence>
<evidence type="ECO:0000256" key="17">
    <source>
        <dbReference type="ARBA" id="ARBA00023180"/>
    </source>
</evidence>
<dbReference type="Pfam" id="PF07714">
    <property type="entry name" value="PK_Tyr_Ser-Thr"/>
    <property type="match status" value="1"/>
</dbReference>
<evidence type="ECO:0000256" key="10">
    <source>
        <dbReference type="ARBA" id="ARBA00022777"/>
    </source>
</evidence>
<keyword evidence="10" id="KW-0418">Kinase</keyword>
<dbReference type="InterPro" id="IPR007110">
    <property type="entry name" value="Ig-like_dom"/>
</dbReference>
<keyword evidence="13 24" id="KW-0472">Membrane</keyword>
<evidence type="ECO:0000256" key="6">
    <source>
        <dbReference type="ARBA" id="ARBA00022692"/>
    </source>
</evidence>
<organism evidence="27 28">
    <name type="scientific">Pocillopora meandrina</name>
    <dbReference type="NCBI Taxonomy" id="46732"/>
    <lineage>
        <taxon>Eukaryota</taxon>
        <taxon>Metazoa</taxon>
        <taxon>Cnidaria</taxon>
        <taxon>Anthozoa</taxon>
        <taxon>Hexacorallia</taxon>
        <taxon>Scleractinia</taxon>
        <taxon>Astrocoeniina</taxon>
        <taxon>Pocilloporidae</taxon>
        <taxon>Pocillopora</taxon>
    </lineage>
</organism>
<evidence type="ECO:0000256" key="14">
    <source>
        <dbReference type="ARBA" id="ARBA00023137"/>
    </source>
</evidence>
<evidence type="ECO:0000256" key="4">
    <source>
        <dbReference type="ARBA" id="ARBA00022475"/>
    </source>
</evidence>
<sequence>MCPLPRTGDIDDQLFKQGLQTFPADINEISSEQTVHEGDNLQLTCKASGKPEPNITWTKEKTGNQGNTGVLQEGKVLTIKKISRNDSGTFNCTAYNGFGEADSQTVYVNVTYPPNIVKFQTNYFVGVQQSVTLNCEAEGNPPPTCTWIPCDSDQVCDKNTLHTSQVFNDANYTCRVANALGVDSKTANVYVGGNVINITIVITSETCIDEKFKQFLLLEKFKELLEGAFADKLGYEGVQLIGVKCGSIIVDLALKFNSTKREQDVITTLNDAVKDGKLGEFRVGAIKGKRPDLEPTGGGVTSPLDVSYGESSELPNGTKTGTIGIVVGAVFGSVVALVVAGILVWWNCRKKRHNTKGIEEAAMSGRTFGNSSNETRGSTDIAVELHTCKPSQSHYMALDDRTCSQLMADASPLSTEQISEYASLNPYTRSWETLREHVTINQIIGKGAFGQVAKATAVNLRGKAKKTLVAVKMLKENASESERKDLLSELELMKQLRPHPYVIKLLGCVTKSEPLFVLIEYVPFGDLLGYLRKSRGLNDTYYKDPDIKPHTNLTSQQLIKFAWQIADGMSYLSSIPVIHRDLAARNVLVGEKETCKVTDFGMARDVQEDSIYERKTRGRLPVKWTAIEALLYGKYSTKSDVWSYGVLLYEIFTIGGSPYPRMDGRKIVNLLQEGYRMPKPQHVDDKLYDIMKKCWKDDPNLRPSFKYLRNELKEMEDQHKVEL</sequence>
<feature type="binding site" evidence="21">
    <location>
        <begin position="520"/>
        <end position="526"/>
    </location>
    <ligand>
        <name>ATP</name>
        <dbReference type="ChEBI" id="CHEBI:30616"/>
    </ligand>
</feature>
<reference evidence="27 28" key="1">
    <citation type="submission" date="2022-05" db="EMBL/GenBank/DDBJ databases">
        <authorList>
            <consortium name="Genoscope - CEA"/>
            <person name="William W."/>
        </authorList>
    </citation>
    <scope>NUCLEOTIDE SEQUENCE [LARGE SCALE GENOMIC DNA]</scope>
</reference>
<dbReference type="InterPro" id="IPR050122">
    <property type="entry name" value="RTK"/>
</dbReference>
<dbReference type="SMART" id="SM00408">
    <property type="entry name" value="IGc2"/>
    <property type="match status" value="2"/>
</dbReference>
<keyword evidence="4" id="KW-1003">Cell membrane</keyword>
<keyword evidence="11 21" id="KW-0067">ATP-binding</keyword>
<gene>
    <name evidence="27" type="ORF">PMEA_00032848</name>
</gene>
<accession>A0AAU9XY21</accession>
<dbReference type="InterPro" id="IPR017441">
    <property type="entry name" value="Protein_kinase_ATP_BS"/>
</dbReference>
<evidence type="ECO:0000256" key="8">
    <source>
        <dbReference type="ARBA" id="ARBA00022737"/>
    </source>
</evidence>
<feature type="domain" description="Protein kinase" evidence="25">
    <location>
        <begin position="438"/>
        <end position="722"/>
    </location>
</feature>
<evidence type="ECO:0000256" key="21">
    <source>
        <dbReference type="PIRSR" id="PIRSR000615-2"/>
    </source>
</evidence>
<keyword evidence="12 24" id="KW-1133">Transmembrane helix</keyword>
<evidence type="ECO:0000256" key="19">
    <source>
        <dbReference type="ARBA" id="ARBA00051243"/>
    </source>
</evidence>
<evidence type="ECO:0000313" key="27">
    <source>
        <dbReference type="EMBL" id="CAH3161365.1"/>
    </source>
</evidence>
<dbReference type="PRINTS" id="PR00109">
    <property type="entry name" value="TYRKINASE"/>
</dbReference>
<evidence type="ECO:0000256" key="7">
    <source>
        <dbReference type="ARBA" id="ARBA00022729"/>
    </source>
</evidence>
<keyword evidence="28" id="KW-1185">Reference proteome</keyword>
<keyword evidence="5" id="KW-0808">Transferase</keyword>
<evidence type="ECO:0000256" key="16">
    <source>
        <dbReference type="ARBA" id="ARBA00023170"/>
    </source>
</evidence>
<dbReference type="PROSITE" id="PS00107">
    <property type="entry name" value="PROTEIN_KINASE_ATP"/>
    <property type="match status" value="1"/>
</dbReference>
<dbReference type="PROSITE" id="PS00109">
    <property type="entry name" value="PROTEIN_KINASE_TYR"/>
    <property type="match status" value="1"/>
</dbReference>
<dbReference type="InterPro" id="IPR013783">
    <property type="entry name" value="Ig-like_fold"/>
</dbReference>
<evidence type="ECO:0000256" key="23">
    <source>
        <dbReference type="PROSITE-ProRule" id="PRU10141"/>
    </source>
</evidence>
<dbReference type="InterPro" id="IPR020635">
    <property type="entry name" value="Tyr_kinase_cat_dom"/>
</dbReference>
<keyword evidence="9 21" id="KW-0547">Nucleotide-binding</keyword>
<evidence type="ECO:0000313" key="28">
    <source>
        <dbReference type="Proteomes" id="UP001159428"/>
    </source>
</evidence>
<dbReference type="SMART" id="SM00219">
    <property type="entry name" value="TyrKc"/>
    <property type="match status" value="1"/>
</dbReference>
<dbReference type="FunFam" id="1.10.510.10:FF:000554">
    <property type="entry name" value="Predicted protein"/>
    <property type="match status" value="1"/>
</dbReference>
<keyword evidence="8" id="KW-0677">Repeat</keyword>
<dbReference type="AlphaFoldDB" id="A0AAU9XY21"/>
<evidence type="ECO:0000256" key="20">
    <source>
        <dbReference type="PIRSR" id="PIRSR000615-1"/>
    </source>
</evidence>
<keyword evidence="14" id="KW-0829">Tyrosine-protein kinase</keyword>
<keyword evidence="16" id="KW-0675">Receptor</keyword>
<protein>
    <recommendedName>
        <fullName evidence="3">receptor protein-tyrosine kinase</fullName>
        <ecNumber evidence="3">2.7.10.1</ecNumber>
    </recommendedName>
</protein>
<feature type="active site" description="Proton acceptor" evidence="20">
    <location>
        <position position="581"/>
    </location>
</feature>
<evidence type="ECO:0000256" key="1">
    <source>
        <dbReference type="ARBA" id="ARBA00004167"/>
    </source>
</evidence>
<feature type="binding site" evidence="21">
    <location>
        <begin position="445"/>
        <end position="452"/>
    </location>
    <ligand>
        <name>ATP</name>
        <dbReference type="ChEBI" id="CHEBI:30616"/>
    </ligand>
</feature>
<dbReference type="CDD" id="cd00192">
    <property type="entry name" value="PTKc"/>
    <property type="match status" value="1"/>
</dbReference>
<evidence type="ECO:0000256" key="13">
    <source>
        <dbReference type="ARBA" id="ARBA00023136"/>
    </source>
</evidence>
<feature type="domain" description="Ig-like" evidence="26">
    <location>
        <begin position="114"/>
        <end position="190"/>
    </location>
</feature>
<dbReference type="GO" id="GO:0007169">
    <property type="term" value="P:cell surface receptor protein tyrosine kinase signaling pathway"/>
    <property type="evidence" value="ECO:0007669"/>
    <property type="project" value="TreeGrafter"/>
</dbReference>
<dbReference type="PROSITE" id="PS50835">
    <property type="entry name" value="IG_LIKE"/>
    <property type="match status" value="2"/>
</dbReference>
<dbReference type="PIRSF" id="PIRSF000615">
    <property type="entry name" value="TyrPK_CSF1-R"/>
    <property type="match status" value="1"/>
</dbReference>
<dbReference type="Proteomes" id="UP001159428">
    <property type="component" value="Unassembled WGS sequence"/>
</dbReference>
<dbReference type="GO" id="GO:0005524">
    <property type="term" value="F:ATP binding"/>
    <property type="evidence" value="ECO:0007669"/>
    <property type="project" value="UniProtKB-UniRule"/>
</dbReference>
<keyword evidence="18" id="KW-0393">Immunoglobulin domain</keyword>
<keyword evidence="7" id="KW-0732">Signal</keyword>
<keyword evidence="17" id="KW-0325">Glycoprotein</keyword>
<dbReference type="SUPFAM" id="SSF56112">
    <property type="entry name" value="Protein kinase-like (PK-like)"/>
    <property type="match status" value="1"/>
</dbReference>
<feature type="binding site" evidence="22">
    <location>
        <position position="586"/>
    </location>
    <ligand>
        <name>Mg(2+)</name>
        <dbReference type="ChEBI" id="CHEBI:18420"/>
    </ligand>
</feature>
<dbReference type="SMART" id="SM00409">
    <property type="entry name" value="IG"/>
    <property type="match status" value="2"/>
</dbReference>
<name>A0AAU9XY21_9CNID</name>
<comment type="catalytic activity">
    <reaction evidence="19">
        <text>L-tyrosyl-[protein] + ATP = O-phospho-L-tyrosyl-[protein] + ADP + H(+)</text>
        <dbReference type="Rhea" id="RHEA:10596"/>
        <dbReference type="Rhea" id="RHEA-COMP:10136"/>
        <dbReference type="Rhea" id="RHEA-COMP:20101"/>
        <dbReference type="ChEBI" id="CHEBI:15378"/>
        <dbReference type="ChEBI" id="CHEBI:30616"/>
        <dbReference type="ChEBI" id="CHEBI:46858"/>
        <dbReference type="ChEBI" id="CHEBI:61978"/>
        <dbReference type="ChEBI" id="CHEBI:456216"/>
        <dbReference type="EC" id="2.7.10.1"/>
    </reaction>
</comment>
<dbReference type="GO" id="GO:0046872">
    <property type="term" value="F:metal ion binding"/>
    <property type="evidence" value="ECO:0007669"/>
    <property type="project" value="UniProtKB-KW"/>
</dbReference>
<evidence type="ECO:0000256" key="24">
    <source>
        <dbReference type="SAM" id="Phobius"/>
    </source>
</evidence>
<keyword evidence="6 24" id="KW-0812">Transmembrane</keyword>
<evidence type="ECO:0000256" key="2">
    <source>
        <dbReference type="ARBA" id="ARBA00004236"/>
    </source>
</evidence>
<dbReference type="PROSITE" id="PS50011">
    <property type="entry name" value="PROTEIN_KINASE_DOM"/>
    <property type="match status" value="1"/>
</dbReference>
<dbReference type="GO" id="GO:0004714">
    <property type="term" value="F:transmembrane receptor protein tyrosine kinase activity"/>
    <property type="evidence" value="ECO:0007669"/>
    <property type="project" value="UniProtKB-EC"/>
</dbReference>
<dbReference type="InterPro" id="IPR001245">
    <property type="entry name" value="Ser-Thr/Tyr_kinase_cat_dom"/>
</dbReference>
<evidence type="ECO:0000256" key="5">
    <source>
        <dbReference type="ARBA" id="ARBA00022679"/>
    </source>
</evidence>
<evidence type="ECO:0000259" key="26">
    <source>
        <dbReference type="PROSITE" id="PS50835"/>
    </source>
</evidence>
<keyword evidence="15" id="KW-1015">Disulfide bond</keyword>
<evidence type="ECO:0000259" key="25">
    <source>
        <dbReference type="PROSITE" id="PS50011"/>
    </source>
</evidence>
<feature type="binding site" evidence="22">
    <location>
        <position position="599"/>
    </location>
    <ligand>
        <name>Mg(2+)</name>
        <dbReference type="ChEBI" id="CHEBI:18420"/>
    </ligand>
</feature>
<dbReference type="InterPro" id="IPR036179">
    <property type="entry name" value="Ig-like_dom_sf"/>
</dbReference>
<dbReference type="SUPFAM" id="SSF48726">
    <property type="entry name" value="Immunoglobulin"/>
    <property type="match status" value="2"/>
</dbReference>
<keyword evidence="22" id="KW-0460">Magnesium</keyword>
<evidence type="ECO:0000256" key="22">
    <source>
        <dbReference type="PIRSR" id="PIRSR000615-3"/>
    </source>
</evidence>
<dbReference type="EC" id="2.7.10.1" evidence="3"/>
<comment type="caution">
    <text evidence="27">The sequence shown here is derived from an EMBL/GenBank/DDBJ whole genome shotgun (WGS) entry which is preliminary data.</text>
</comment>
<proteinExistence type="predicted"/>
<feature type="domain" description="Ig-like" evidence="26">
    <location>
        <begin position="23"/>
        <end position="111"/>
    </location>
</feature>
<dbReference type="Gene3D" id="3.30.200.20">
    <property type="entry name" value="Phosphorylase Kinase, domain 1"/>
    <property type="match status" value="1"/>
</dbReference>
<feature type="binding site" evidence="21">
    <location>
        <position position="585"/>
    </location>
    <ligand>
        <name>ATP</name>
        <dbReference type="ChEBI" id="CHEBI:30616"/>
    </ligand>
</feature>
<dbReference type="InterPro" id="IPR011009">
    <property type="entry name" value="Kinase-like_dom_sf"/>
</dbReference>
<dbReference type="Gene3D" id="2.60.40.10">
    <property type="entry name" value="Immunoglobulins"/>
    <property type="match status" value="2"/>
</dbReference>
<dbReference type="FunFam" id="2.60.40.10:FF:000328">
    <property type="entry name" value="CLUMA_CG000981, isoform A"/>
    <property type="match status" value="1"/>
</dbReference>
<evidence type="ECO:0000256" key="18">
    <source>
        <dbReference type="ARBA" id="ARBA00023319"/>
    </source>
</evidence>
<dbReference type="GO" id="GO:0043235">
    <property type="term" value="C:receptor complex"/>
    <property type="evidence" value="ECO:0007669"/>
    <property type="project" value="TreeGrafter"/>
</dbReference>
<dbReference type="GO" id="GO:0005886">
    <property type="term" value="C:plasma membrane"/>
    <property type="evidence" value="ECO:0007669"/>
    <property type="project" value="UniProtKB-SubCell"/>
</dbReference>
<evidence type="ECO:0000256" key="9">
    <source>
        <dbReference type="ARBA" id="ARBA00022741"/>
    </source>
</evidence>
<dbReference type="PANTHER" id="PTHR24416:SF621">
    <property type="entry name" value="TYROSINE KINASE RECEPTOR CAD96CA"/>
    <property type="match status" value="1"/>
</dbReference>
<dbReference type="InterPro" id="IPR000719">
    <property type="entry name" value="Prot_kinase_dom"/>
</dbReference>
<dbReference type="Pfam" id="PF13927">
    <property type="entry name" value="Ig_3"/>
    <property type="match status" value="2"/>
</dbReference>
<dbReference type="InterPro" id="IPR003599">
    <property type="entry name" value="Ig_sub"/>
</dbReference>